<dbReference type="PANTHER" id="PTHR12227:SF0">
    <property type="entry name" value="GLYCERATE KINASE"/>
    <property type="match status" value="1"/>
</dbReference>
<evidence type="ECO:0000259" key="1">
    <source>
        <dbReference type="Pfam" id="PF05161"/>
    </source>
</evidence>
<dbReference type="InterPro" id="IPR038614">
    <property type="entry name" value="GK_N_sf"/>
</dbReference>
<dbReference type="PATRIC" id="fig|52.7.peg.4775"/>
<gene>
    <name evidence="3" type="ORF">CMC5_043340</name>
</gene>
<dbReference type="InterPro" id="IPR039760">
    <property type="entry name" value="MOFRL_protein"/>
</dbReference>
<sequence>MSERPAWVESLREAFDEAVATLEAGGLVEQALGEVERPPERVVLVAVGKAAVGMARGAVRCWGDRIRGGLVITTGVPEERDGGVGVPRGATGGLAAMAPRVSGLEVRTAAHPVPDDRSVAAAEEALGLVRGMRPGEELLALVSGGASSLLSAPPVGVSLQEKQALVGAMLDAGAPIQEINVVRRHLSRVKGGRLAAAAAPCGTRTLLMSDVIAGVPHDIGSGPSVLDPTSIDEARAALRRWAPRHAQLTAFLSESPKPAELGEMSRCQVLANPETLAERVAEMLRRRGWRAKTSSAEVGDAEAVAARRIERARELTPGEALVIACEPTVKLPERRGAGGRAGWIALRVMRALPADVALLCAASDGVDGSSGGAGALVRSADAAGIADESITAALRSFDDGPVHRALGTRLAGGATGHNLTDVHVLARALTRG</sequence>
<feature type="domain" description="MOFRL" evidence="1">
    <location>
        <begin position="320"/>
        <end position="421"/>
    </location>
</feature>
<evidence type="ECO:0000259" key="2">
    <source>
        <dbReference type="Pfam" id="PF13660"/>
    </source>
</evidence>
<protein>
    <recommendedName>
        <fullName evidence="5">Hydroxypyruvate reductase</fullName>
    </recommendedName>
</protein>
<dbReference type="Proteomes" id="UP000067626">
    <property type="component" value="Chromosome"/>
</dbReference>
<dbReference type="InterPro" id="IPR037035">
    <property type="entry name" value="GK-like_C_sf"/>
</dbReference>
<dbReference type="RefSeq" id="WP_050432151.1">
    <property type="nucleotide sequence ID" value="NZ_CP012159.1"/>
</dbReference>
<dbReference type="KEGG" id="ccro:CMC5_043340"/>
<name>A0A0K1EH42_CHOCO</name>
<dbReference type="AlphaFoldDB" id="A0A0K1EH42"/>
<dbReference type="PANTHER" id="PTHR12227">
    <property type="entry name" value="GLYCERATE KINASE"/>
    <property type="match status" value="1"/>
</dbReference>
<accession>A0A0K1EH42</accession>
<evidence type="ECO:0000313" key="3">
    <source>
        <dbReference type="EMBL" id="AKT40181.1"/>
    </source>
</evidence>
<feature type="domain" description="MOFRL-associated" evidence="2">
    <location>
        <begin position="11"/>
        <end position="244"/>
    </location>
</feature>
<proteinExistence type="predicted"/>
<dbReference type="InterPro" id="IPR025286">
    <property type="entry name" value="MOFRL_assoc_dom"/>
</dbReference>
<dbReference type="OrthoDB" id="9766552at2"/>
<organism evidence="3 4">
    <name type="scientific">Chondromyces crocatus</name>
    <dbReference type="NCBI Taxonomy" id="52"/>
    <lineage>
        <taxon>Bacteria</taxon>
        <taxon>Pseudomonadati</taxon>
        <taxon>Myxococcota</taxon>
        <taxon>Polyangia</taxon>
        <taxon>Polyangiales</taxon>
        <taxon>Polyangiaceae</taxon>
        <taxon>Chondromyces</taxon>
    </lineage>
</organism>
<dbReference type="Pfam" id="PF13660">
    <property type="entry name" value="DUF4147"/>
    <property type="match status" value="1"/>
</dbReference>
<dbReference type="GO" id="GO:0008887">
    <property type="term" value="F:glycerate kinase activity"/>
    <property type="evidence" value="ECO:0007669"/>
    <property type="project" value="InterPro"/>
</dbReference>
<dbReference type="Gene3D" id="3.40.50.10180">
    <property type="entry name" value="Glycerate kinase, MOFRL-like N-terminal domain"/>
    <property type="match status" value="1"/>
</dbReference>
<dbReference type="SUPFAM" id="SSF82544">
    <property type="entry name" value="GckA/TtuD-like"/>
    <property type="match status" value="1"/>
</dbReference>
<dbReference type="EMBL" id="CP012159">
    <property type="protein sequence ID" value="AKT40181.1"/>
    <property type="molecule type" value="Genomic_DNA"/>
</dbReference>
<dbReference type="STRING" id="52.CMC5_043340"/>
<dbReference type="Pfam" id="PF05161">
    <property type="entry name" value="MOFRL"/>
    <property type="match status" value="1"/>
</dbReference>
<evidence type="ECO:0000313" key="4">
    <source>
        <dbReference type="Proteomes" id="UP000067626"/>
    </source>
</evidence>
<keyword evidence="4" id="KW-1185">Reference proteome</keyword>
<reference evidence="3 4" key="1">
    <citation type="submission" date="2015-07" db="EMBL/GenBank/DDBJ databases">
        <title>Genome analysis of myxobacterium Chondromyces crocatus Cm c5 reveals a high potential for natural compound synthesis and the genetic basis for the loss of fruiting body formation.</title>
        <authorList>
            <person name="Zaburannyi N."/>
            <person name="Bunk B."/>
            <person name="Maier J."/>
            <person name="Overmann J."/>
            <person name="Mueller R."/>
        </authorList>
    </citation>
    <scope>NUCLEOTIDE SEQUENCE [LARGE SCALE GENOMIC DNA]</scope>
    <source>
        <strain evidence="3 4">Cm c5</strain>
    </source>
</reference>
<dbReference type="GO" id="GO:0005737">
    <property type="term" value="C:cytoplasm"/>
    <property type="evidence" value="ECO:0007669"/>
    <property type="project" value="TreeGrafter"/>
</dbReference>
<dbReference type="Gene3D" id="3.40.1480.10">
    <property type="entry name" value="MOFRL domain"/>
    <property type="match status" value="1"/>
</dbReference>
<evidence type="ECO:0008006" key="5">
    <source>
        <dbReference type="Google" id="ProtNLM"/>
    </source>
</evidence>
<dbReference type="InterPro" id="IPR007835">
    <property type="entry name" value="MOFRL"/>
</dbReference>